<name>A0A378JLM2_9GAMM</name>
<dbReference type="Proteomes" id="UP000254794">
    <property type="component" value="Unassembled WGS sequence"/>
</dbReference>
<dbReference type="OrthoDB" id="5650379at2"/>
<dbReference type="AlphaFoldDB" id="A0A378JLM2"/>
<keyword evidence="2" id="KW-1185">Reference proteome</keyword>
<organism evidence="1 2">
    <name type="scientific">Legionella busanensis</name>
    <dbReference type="NCBI Taxonomy" id="190655"/>
    <lineage>
        <taxon>Bacteria</taxon>
        <taxon>Pseudomonadati</taxon>
        <taxon>Pseudomonadota</taxon>
        <taxon>Gammaproteobacteria</taxon>
        <taxon>Legionellales</taxon>
        <taxon>Legionellaceae</taxon>
        <taxon>Legionella</taxon>
    </lineage>
</organism>
<evidence type="ECO:0000313" key="2">
    <source>
        <dbReference type="Proteomes" id="UP000254794"/>
    </source>
</evidence>
<reference evidence="1 2" key="1">
    <citation type="submission" date="2018-06" db="EMBL/GenBank/DDBJ databases">
        <authorList>
            <consortium name="Pathogen Informatics"/>
            <person name="Doyle S."/>
        </authorList>
    </citation>
    <scope>NUCLEOTIDE SEQUENCE [LARGE SCALE GENOMIC DNA]</scope>
    <source>
        <strain evidence="1 2">NCTC13316</strain>
    </source>
</reference>
<evidence type="ECO:0000313" key="1">
    <source>
        <dbReference type="EMBL" id="STX51588.1"/>
    </source>
</evidence>
<sequence>MSKSYKDQLFDDISRCIEDVGSQDEQYNNEDKARDILEVLEALLAYTIYTTCISKDTVRDSCEESYFNIKRQALVLMDKELQATKE</sequence>
<protein>
    <submittedName>
        <fullName evidence="1">Uncharacterized protein</fullName>
    </submittedName>
</protein>
<accession>A0A378JLM2</accession>
<proteinExistence type="predicted"/>
<dbReference type="EMBL" id="UGOD01000001">
    <property type="protein sequence ID" value="STX51588.1"/>
    <property type="molecule type" value="Genomic_DNA"/>
</dbReference>
<gene>
    <name evidence="1" type="ORF">NCTC13316_01684</name>
</gene>
<dbReference type="RefSeq" id="WP_131740613.1">
    <property type="nucleotide sequence ID" value="NZ_CAAAHP010000001.1"/>
</dbReference>